<comment type="caution">
    <text evidence="5">Lacks conserved residue(s) required for the propagation of feature annotation.</text>
</comment>
<dbReference type="SMART" id="SM00179">
    <property type="entry name" value="EGF_CA"/>
    <property type="match status" value="1"/>
</dbReference>
<dbReference type="AlphaFoldDB" id="A0ABD0JXN7"/>
<protein>
    <recommendedName>
        <fullName evidence="8">EGF-like domain-containing protein</fullName>
    </recommendedName>
</protein>
<dbReference type="InterPro" id="IPR001881">
    <property type="entry name" value="EGF-like_Ca-bd_dom"/>
</dbReference>
<dbReference type="Proteomes" id="UP001519460">
    <property type="component" value="Unassembled WGS sequence"/>
</dbReference>
<accession>A0ABD0JXN7</accession>
<feature type="transmembrane region" description="Helical" evidence="7">
    <location>
        <begin position="343"/>
        <end position="366"/>
    </location>
</feature>
<evidence type="ECO:0000256" key="1">
    <source>
        <dbReference type="ARBA" id="ARBA00022473"/>
    </source>
</evidence>
<evidence type="ECO:0000313" key="10">
    <source>
        <dbReference type="Proteomes" id="UP001519460"/>
    </source>
</evidence>
<feature type="domain" description="EGF-like" evidence="8">
    <location>
        <begin position="292"/>
        <end position="329"/>
    </location>
</feature>
<feature type="compositionally biased region" description="Polar residues" evidence="6">
    <location>
        <begin position="76"/>
        <end position="92"/>
    </location>
</feature>
<evidence type="ECO:0000256" key="6">
    <source>
        <dbReference type="SAM" id="MobiDB-lite"/>
    </source>
</evidence>
<proteinExistence type="predicted"/>
<dbReference type="InterPro" id="IPR000742">
    <property type="entry name" value="EGF"/>
</dbReference>
<keyword evidence="7" id="KW-0472">Membrane</keyword>
<sequence>PDNSLQTGDFVFQSVHASGYIQVGFGVYDFQRFPGQRPRSNSNSQTSEETTPSDTGAHHNVTGTWSLRTAVHGRGPQQTENSNPDGASPNSSSIQFPWLHETVCNETTSEGPLYRFLLCLDSYDAPSDSKPCQLARLETDALPLRRTPAFGSQTVSFSNFLGQTPSGVRSTNPAVFGFDEWPGGVKLRVFVTCCGVESEAEGRCQETLTFTARAPPLPGTPGQHSLPRTIPLTGSGRLILSILATCDPEYYGPTCTTHCRVDFPSVEHAFCNVTTGERQCLPGWEGVECQKDMDECRLNLCHNSATCTNDPPGSFTCHCPLGRGADGSAFNGSLVKLGGLQEWHIALIVCAVVLFISITIIGCLLIRSRMYVSSVFWLYASCCC</sequence>
<evidence type="ECO:0000256" key="4">
    <source>
        <dbReference type="ARBA" id="ARBA00023157"/>
    </source>
</evidence>
<keyword evidence="7" id="KW-1133">Transmembrane helix</keyword>
<keyword evidence="3" id="KW-0677">Repeat</keyword>
<dbReference type="CDD" id="cd00054">
    <property type="entry name" value="EGF_CA"/>
    <property type="match status" value="1"/>
</dbReference>
<name>A0ABD0JXN7_9CAEN</name>
<dbReference type="EMBL" id="JACVVK020000292">
    <property type="protein sequence ID" value="KAK7479915.1"/>
    <property type="molecule type" value="Genomic_DNA"/>
</dbReference>
<evidence type="ECO:0000256" key="3">
    <source>
        <dbReference type="ARBA" id="ARBA00022737"/>
    </source>
</evidence>
<evidence type="ECO:0000256" key="5">
    <source>
        <dbReference type="PROSITE-ProRule" id="PRU00076"/>
    </source>
</evidence>
<evidence type="ECO:0000259" key="8">
    <source>
        <dbReference type="PROSITE" id="PS50026"/>
    </source>
</evidence>
<feature type="non-terminal residue" evidence="9">
    <location>
        <position position="1"/>
    </location>
</feature>
<comment type="caution">
    <text evidence="9">The sequence shown here is derived from an EMBL/GenBank/DDBJ whole genome shotgun (WGS) entry which is preliminary data.</text>
</comment>
<dbReference type="Pfam" id="PF01414">
    <property type="entry name" value="DSL"/>
    <property type="match status" value="1"/>
</dbReference>
<feature type="region of interest" description="Disordered" evidence="6">
    <location>
        <begin position="34"/>
        <end position="92"/>
    </location>
</feature>
<keyword evidence="4" id="KW-1015">Disulfide bond</keyword>
<keyword evidence="2 5" id="KW-0245">EGF-like domain</keyword>
<dbReference type="PROSITE" id="PS50026">
    <property type="entry name" value="EGF_3"/>
    <property type="match status" value="1"/>
</dbReference>
<evidence type="ECO:0000313" key="9">
    <source>
        <dbReference type="EMBL" id="KAK7479915.1"/>
    </source>
</evidence>
<gene>
    <name evidence="9" type="ORF">BaRGS_00028823</name>
</gene>
<keyword evidence="10" id="KW-1185">Reference proteome</keyword>
<dbReference type="Gene3D" id="2.10.25.10">
    <property type="entry name" value="Laminin"/>
    <property type="match status" value="1"/>
</dbReference>
<feature type="compositionally biased region" description="Low complexity" evidence="6">
    <location>
        <begin position="40"/>
        <end position="53"/>
    </location>
</feature>
<keyword evidence="1" id="KW-0217">Developmental protein</keyword>
<dbReference type="SUPFAM" id="SSF57196">
    <property type="entry name" value="EGF/Laminin"/>
    <property type="match status" value="1"/>
</dbReference>
<dbReference type="InterPro" id="IPR001774">
    <property type="entry name" value="DSL"/>
</dbReference>
<dbReference type="Gene3D" id="2.10.25.140">
    <property type="match status" value="1"/>
</dbReference>
<organism evidence="9 10">
    <name type="scientific">Batillaria attramentaria</name>
    <dbReference type="NCBI Taxonomy" id="370345"/>
    <lineage>
        <taxon>Eukaryota</taxon>
        <taxon>Metazoa</taxon>
        <taxon>Spiralia</taxon>
        <taxon>Lophotrochozoa</taxon>
        <taxon>Mollusca</taxon>
        <taxon>Gastropoda</taxon>
        <taxon>Caenogastropoda</taxon>
        <taxon>Sorbeoconcha</taxon>
        <taxon>Cerithioidea</taxon>
        <taxon>Batillariidae</taxon>
        <taxon>Batillaria</taxon>
    </lineage>
</organism>
<dbReference type="SMART" id="SM00051">
    <property type="entry name" value="DSL"/>
    <property type="match status" value="1"/>
</dbReference>
<evidence type="ECO:0000256" key="2">
    <source>
        <dbReference type="ARBA" id="ARBA00022536"/>
    </source>
</evidence>
<evidence type="ECO:0000256" key="7">
    <source>
        <dbReference type="SAM" id="Phobius"/>
    </source>
</evidence>
<keyword evidence="7" id="KW-0812">Transmembrane</keyword>
<reference evidence="9 10" key="1">
    <citation type="journal article" date="2023" name="Sci. Data">
        <title>Genome assembly of the Korean intertidal mud-creeper Batillaria attramentaria.</title>
        <authorList>
            <person name="Patra A.K."/>
            <person name="Ho P.T."/>
            <person name="Jun S."/>
            <person name="Lee S.J."/>
            <person name="Kim Y."/>
            <person name="Won Y.J."/>
        </authorList>
    </citation>
    <scope>NUCLEOTIDE SEQUENCE [LARGE SCALE GENOMIC DNA]</scope>
    <source>
        <strain evidence="9">Wonlab-2016</strain>
    </source>
</reference>